<name>A0A8S3TPA2_MYTED</name>
<sequence>MVCELNEKNFTRKRNNKDKCKNRFGNQLLDFCKGNNLFIMNGRTTKDREGKLTCRNASVVDYCISNVSFLQNFLNFEILDFSSLYSDVHSPLLLSIKCLILDKETHDGIDNGKDEKIKKWDPSKSLLFQENIDTEMIAILTKEIEDTKNLTQLSINSMVHKIGNSLLDSAKKTFGHKKTVSKFSITNTQQGTQNKPWFDLDCSKARQQFQRNQK</sequence>
<proteinExistence type="predicted"/>
<dbReference type="Gene3D" id="3.60.10.10">
    <property type="entry name" value="Endonuclease/exonuclease/phosphatase"/>
    <property type="match status" value="1"/>
</dbReference>
<evidence type="ECO:0000313" key="2">
    <source>
        <dbReference type="Proteomes" id="UP000683360"/>
    </source>
</evidence>
<dbReference type="InterPro" id="IPR036691">
    <property type="entry name" value="Endo/exonu/phosph_ase_sf"/>
</dbReference>
<comment type="caution">
    <text evidence="1">The sequence shown here is derived from an EMBL/GenBank/DDBJ whole genome shotgun (WGS) entry which is preliminary data.</text>
</comment>
<accession>A0A8S3TPA2</accession>
<gene>
    <name evidence="1" type="ORF">MEDL_44942</name>
</gene>
<dbReference type="EMBL" id="CAJPWZ010002168">
    <property type="protein sequence ID" value="CAG2232198.1"/>
    <property type="molecule type" value="Genomic_DNA"/>
</dbReference>
<dbReference type="AlphaFoldDB" id="A0A8S3TPA2"/>
<dbReference type="OrthoDB" id="6082598at2759"/>
<organism evidence="1 2">
    <name type="scientific">Mytilus edulis</name>
    <name type="common">Blue mussel</name>
    <dbReference type="NCBI Taxonomy" id="6550"/>
    <lineage>
        <taxon>Eukaryota</taxon>
        <taxon>Metazoa</taxon>
        <taxon>Spiralia</taxon>
        <taxon>Lophotrochozoa</taxon>
        <taxon>Mollusca</taxon>
        <taxon>Bivalvia</taxon>
        <taxon>Autobranchia</taxon>
        <taxon>Pteriomorphia</taxon>
        <taxon>Mytilida</taxon>
        <taxon>Mytiloidea</taxon>
        <taxon>Mytilidae</taxon>
        <taxon>Mytilinae</taxon>
        <taxon>Mytilus</taxon>
    </lineage>
</organism>
<keyword evidence="2" id="KW-1185">Reference proteome</keyword>
<dbReference type="Proteomes" id="UP000683360">
    <property type="component" value="Unassembled WGS sequence"/>
</dbReference>
<evidence type="ECO:0000313" key="1">
    <source>
        <dbReference type="EMBL" id="CAG2232198.1"/>
    </source>
</evidence>
<reference evidence="1" key="1">
    <citation type="submission" date="2021-03" db="EMBL/GenBank/DDBJ databases">
        <authorList>
            <person name="Bekaert M."/>
        </authorList>
    </citation>
    <scope>NUCLEOTIDE SEQUENCE</scope>
</reference>
<protein>
    <submittedName>
        <fullName evidence="1">Uncharacterized protein</fullName>
    </submittedName>
</protein>